<dbReference type="InterPro" id="IPR018117">
    <property type="entry name" value="C5_DNA_meth_AS"/>
</dbReference>
<dbReference type="PROSITE" id="PS50157">
    <property type="entry name" value="ZINC_FINGER_C2H2_2"/>
    <property type="match status" value="1"/>
</dbReference>
<dbReference type="Gene3D" id="3.90.120.10">
    <property type="entry name" value="DNA Methylase, subunit A, domain 2"/>
    <property type="match status" value="1"/>
</dbReference>
<evidence type="ECO:0000256" key="4">
    <source>
        <dbReference type="ARBA" id="ARBA00022691"/>
    </source>
</evidence>
<accession>A0A6C0AU92</accession>
<evidence type="ECO:0000256" key="3">
    <source>
        <dbReference type="ARBA" id="ARBA00022679"/>
    </source>
</evidence>
<keyword evidence="3" id="KW-0808">Transferase</keyword>
<keyword evidence="4" id="KW-0949">S-adenosyl-L-methionine</keyword>
<dbReference type="GO" id="GO:0003677">
    <property type="term" value="F:DNA binding"/>
    <property type="evidence" value="ECO:0007669"/>
    <property type="project" value="TreeGrafter"/>
</dbReference>
<dbReference type="Gene3D" id="3.40.50.150">
    <property type="entry name" value="Vaccinia Virus protein VP39"/>
    <property type="match status" value="1"/>
</dbReference>
<dbReference type="PANTHER" id="PTHR10629:SF52">
    <property type="entry name" value="DNA (CYTOSINE-5)-METHYLTRANSFERASE 1"/>
    <property type="match status" value="1"/>
</dbReference>
<name>A0A6C0AU92_9ZZZZ</name>
<dbReference type="EC" id="2.1.1.37" evidence="1"/>
<dbReference type="GO" id="GO:0044027">
    <property type="term" value="P:negative regulation of gene expression via chromosomal CpG island methylation"/>
    <property type="evidence" value="ECO:0007669"/>
    <property type="project" value="TreeGrafter"/>
</dbReference>
<dbReference type="SUPFAM" id="SSF53335">
    <property type="entry name" value="S-adenosyl-L-methionine-dependent methyltransferases"/>
    <property type="match status" value="1"/>
</dbReference>
<dbReference type="Gene3D" id="3.30.160.60">
    <property type="entry name" value="Classic Zinc Finger"/>
    <property type="match status" value="1"/>
</dbReference>
<sequence>MGKYSCERCGKEFSQKSHYDSHNRRKTPCENNADKIKTLVDKAVEEKLKELNKIIVENKEEVITNTMAEMNDKLKVISLFTGIGGMDMGFDGEVIVHKDSIINKEFIDKPYTINDFVVLKKNNFECVFQNDILEGAKEVFGFNNDNSKYNTTSIYNLNSENFAFPKADIIIGGFPCQDFSHAGKRNGFKSNKGHDLKEKVDIEKENSRGTLYKSFVEVVKKVQPKMFVAENVYGLITMKNEPIKQIMNDFAELGYDVNYQIVYCPEFGIPQTRKRVIIMGISKERSVDINEGWNIITKNKTECCIGKYFEHLVEPDITNDISQMVYSKAKKLTKGQGQTEINLDTFAPTMRAEHHGNIEFRRHSNSKININENTMIERRLTVREAGLIQTFPPDYVFSKTKNMVAYKYIGNAVPPLLGYLIADKVNELCKRHFA</sequence>
<dbReference type="InterPro" id="IPR031303">
    <property type="entry name" value="C5_meth_CS"/>
</dbReference>
<evidence type="ECO:0000313" key="6">
    <source>
        <dbReference type="EMBL" id="QHS83384.1"/>
    </source>
</evidence>
<reference evidence="6" key="1">
    <citation type="journal article" date="2020" name="Nature">
        <title>Giant virus diversity and host interactions through global metagenomics.</title>
        <authorList>
            <person name="Schulz F."/>
            <person name="Roux S."/>
            <person name="Paez-Espino D."/>
            <person name="Jungbluth S."/>
            <person name="Walsh D.A."/>
            <person name="Denef V.J."/>
            <person name="McMahon K.D."/>
            <person name="Konstantinidis K.T."/>
            <person name="Eloe-Fadrosh E.A."/>
            <person name="Kyrpides N.C."/>
            <person name="Woyke T."/>
        </authorList>
    </citation>
    <scope>NUCLEOTIDE SEQUENCE</scope>
    <source>
        <strain evidence="6">GVMAG-S-ERX555943-30</strain>
    </source>
</reference>
<dbReference type="PROSITE" id="PS00095">
    <property type="entry name" value="C5_MTASE_2"/>
    <property type="match status" value="1"/>
</dbReference>
<evidence type="ECO:0000259" key="5">
    <source>
        <dbReference type="PROSITE" id="PS50157"/>
    </source>
</evidence>
<dbReference type="PANTHER" id="PTHR10629">
    <property type="entry name" value="CYTOSINE-SPECIFIC METHYLTRANSFERASE"/>
    <property type="match status" value="1"/>
</dbReference>
<dbReference type="AlphaFoldDB" id="A0A6C0AU92"/>
<dbReference type="InterPro" id="IPR013087">
    <property type="entry name" value="Znf_C2H2_type"/>
</dbReference>
<dbReference type="EMBL" id="MN738753">
    <property type="protein sequence ID" value="QHS83384.1"/>
    <property type="molecule type" value="Genomic_DNA"/>
</dbReference>
<dbReference type="InterPro" id="IPR001525">
    <property type="entry name" value="C5_MeTfrase"/>
</dbReference>
<evidence type="ECO:0000256" key="2">
    <source>
        <dbReference type="ARBA" id="ARBA00022603"/>
    </source>
</evidence>
<keyword evidence="2" id="KW-0489">Methyltransferase</keyword>
<dbReference type="GO" id="GO:0032259">
    <property type="term" value="P:methylation"/>
    <property type="evidence" value="ECO:0007669"/>
    <property type="project" value="UniProtKB-KW"/>
</dbReference>
<proteinExistence type="predicted"/>
<dbReference type="PROSITE" id="PS00094">
    <property type="entry name" value="C5_MTASE_1"/>
    <property type="match status" value="1"/>
</dbReference>
<protein>
    <recommendedName>
        <fullName evidence="1">DNA (cytosine-5-)-methyltransferase</fullName>
        <ecNumber evidence="1">2.1.1.37</ecNumber>
    </recommendedName>
</protein>
<dbReference type="GO" id="GO:0005634">
    <property type="term" value="C:nucleus"/>
    <property type="evidence" value="ECO:0007669"/>
    <property type="project" value="TreeGrafter"/>
</dbReference>
<evidence type="ECO:0000256" key="1">
    <source>
        <dbReference type="ARBA" id="ARBA00011975"/>
    </source>
</evidence>
<dbReference type="InterPro" id="IPR050390">
    <property type="entry name" value="C5-Methyltransferase"/>
</dbReference>
<dbReference type="NCBIfam" id="TIGR00675">
    <property type="entry name" value="dcm"/>
    <property type="match status" value="1"/>
</dbReference>
<dbReference type="InterPro" id="IPR029063">
    <property type="entry name" value="SAM-dependent_MTases_sf"/>
</dbReference>
<dbReference type="PRINTS" id="PR00105">
    <property type="entry name" value="C5METTRFRASE"/>
</dbReference>
<organism evidence="6">
    <name type="scientific">viral metagenome</name>
    <dbReference type="NCBI Taxonomy" id="1070528"/>
    <lineage>
        <taxon>unclassified sequences</taxon>
        <taxon>metagenomes</taxon>
        <taxon>organismal metagenomes</taxon>
    </lineage>
</organism>
<dbReference type="GO" id="GO:0003886">
    <property type="term" value="F:DNA (cytosine-5-)-methyltransferase activity"/>
    <property type="evidence" value="ECO:0007669"/>
    <property type="project" value="UniProtKB-EC"/>
</dbReference>
<feature type="domain" description="C2H2-type" evidence="5">
    <location>
        <begin position="4"/>
        <end position="36"/>
    </location>
</feature>
<dbReference type="Pfam" id="PF00145">
    <property type="entry name" value="DNA_methylase"/>
    <property type="match status" value="1"/>
</dbReference>
<dbReference type="PROSITE" id="PS51679">
    <property type="entry name" value="SAM_MT_C5"/>
    <property type="match status" value="1"/>
</dbReference>